<evidence type="ECO:0000313" key="1">
    <source>
        <dbReference type="EMBL" id="GEN30024.1"/>
    </source>
</evidence>
<evidence type="ECO:0000313" key="2">
    <source>
        <dbReference type="Proteomes" id="UP000321491"/>
    </source>
</evidence>
<dbReference type="OrthoDB" id="164847at2"/>
<dbReference type="RefSeq" id="WP_146934814.1">
    <property type="nucleotide sequence ID" value="NZ_BJXW01000004.1"/>
</dbReference>
<comment type="caution">
    <text evidence="1">The sequence shown here is derived from an EMBL/GenBank/DDBJ whole genome shotgun (WGS) entry which is preliminary data.</text>
</comment>
<protein>
    <recommendedName>
        <fullName evidence="3">DUF3006 domain-containing protein</fullName>
    </recommendedName>
</protein>
<organism evidence="1 2">
    <name type="scientific">Cerasibacillus quisquiliarum</name>
    <dbReference type="NCBI Taxonomy" id="227865"/>
    <lineage>
        <taxon>Bacteria</taxon>
        <taxon>Bacillati</taxon>
        <taxon>Bacillota</taxon>
        <taxon>Bacilli</taxon>
        <taxon>Bacillales</taxon>
        <taxon>Bacillaceae</taxon>
        <taxon>Cerasibacillus</taxon>
    </lineage>
</organism>
<accession>A0A511UTW7</accession>
<dbReference type="AlphaFoldDB" id="A0A511UTW7"/>
<name>A0A511UTW7_9BACI</name>
<dbReference type="Pfam" id="PF11213">
    <property type="entry name" value="DUF3006"/>
    <property type="match status" value="1"/>
</dbReference>
<dbReference type="InterPro" id="IPR021377">
    <property type="entry name" value="DUF3006"/>
</dbReference>
<proteinExistence type="predicted"/>
<sequence length="85" mass="9651">MKGILDRFEGDLAVILVESEKVEFTVPKSNLPTGSQVNTYFDIEKDGPSYKIIKISEATTIAEKQKTINLMAKLRARQTESKYKR</sequence>
<keyword evidence="2" id="KW-1185">Reference proteome</keyword>
<dbReference type="Proteomes" id="UP000321491">
    <property type="component" value="Unassembled WGS sequence"/>
</dbReference>
<gene>
    <name evidence="1" type="ORF">CQU01_02620</name>
</gene>
<evidence type="ECO:0008006" key="3">
    <source>
        <dbReference type="Google" id="ProtNLM"/>
    </source>
</evidence>
<reference evidence="1 2" key="1">
    <citation type="submission" date="2019-07" db="EMBL/GenBank/DDBJ databases">
        <title>Whole genome shotgun sequence of Cerasibacillus quisquiliarum NBRC 102429.</title>
        <authorList>
            <person name="Hosoyama A."/>
            <person name="Uohara A."/>
            <person name="Ohji S."/>
            <person name="Ichikawa N."/>
        </authorList>
    </citation>
    <scope>NUCLEOTIDE SEQUENCE [LARGE SCALE GENOMIC DNA]</scope>
    <source>
        <strain evidence="1 2">NBRC 102429</strain>
    </source>
</reference>
<dbReference type="EMBL" id="BJXW01000004">
    <property type="protein sequence ID" value="GEN30024.1"/>
    <property type="molecule type" value="Genomic_DNA"/>
</dbReference>